<proteinExistence type="predicted"/>
<dbReference type="EMBL" id="JAPQKH010000012">
    <property type="protein sequence ID" value="KAJ5080823.1"/>
    <property type="molecule type" value="Genomic_DNA"/>
</dbReference>
<gene>
    <name evidence="1" type="ORF">N7456_013533</name>
</gene>
<dbReference type="AlphaFoldDB" id="A0A9W9EFF9"/>
<dbReference type="OrthoDB" id="3431997at2759"/>
<name>A0A9W9EFF9_9EURO</name>
<evidence type="ECO:0000313" key="1">
    <source>
        <dbReference type="EMBL" id="KAJ5080823.1"/>
    </source>
</evidence>
<dbReference type="Proteomes" id="UP001149165">
    <property type="component" value="Unassembled WGS sequence"/>
</dbReference>
<reference evidence="1" key="2">
    <citation type="journal article" date="2023" name="IMA Fungus">
        <title>Comparative genomic study of the Penicillium genus elucidates a diverse pangenome and 15 lateral gene transfer events.</title>
        <authorList>
            <person name="Petersen C."/>
            <person name="Sorensen T."/>
            <person name="Nielsen M.R."/>
            <person name="Sondergaard T.E."/>
            <person name="Sorensen J.L."/>
            <person name="Fitzpatrick D.A."/>
            <person name="Frisvad J.C."/>
            <person name="Nielsen K.L."/>
        </authorList>
    </citation>
    <scope>NUCLEOTIDE SEQUENCE</scope>
    <source>
        <strain evidence="1">IBT 30069</strain>
    </source>
</reference>
<sequence>MPTSQFQVTDESWGNHYHVIASDGSGEHHLFIENSPFSKTPYDIAIHDGPDIEGRIVGLSKFRRFSSNCDVKLHDDEDWIPMLKKGLISTSYSFEMFVDGINHKLSWKKTRSMGIGASAYGNSKLVDNESQDVLAVFSSDPRSLVTGQLNIRGDHGETFDHMALLTGLVFREKQRRQSTRTARAGRDDVLTTGAAIGGAGGGGGC</sequence>
<evidence type="ECO:0000313" key="2">
    <source>
        <dbReference type="Proteomes" id="UP001149165"/>
    </source>
</evidence>
<organism evidence="1 2">
    <name type="scientific">Penicillium angulare</name>
    <dbReference type="NCBI Taxonomy" id="116970"/>
    <lineage>
        <taxon>Eukaryota</taxon>
        <taxon>Fungi</taxon>
        <taxon>Dikarya</taxon>
        <taxon>Ascomycota</taxon>
        <taxon>Pezizomycotina</taxon>
        <taxon>Eurotiomycetes</taxon>
        <taxon>Eurotiomycetidae</taxon>
        <taxon>Eurotiales</taxon>
        <taxon>Aspergillaceae</taxon>
        <taxon>Penicillium</taxon>
    </lineage>
</organism>
<keyword evidence="2" id="KW-1185">Reference proteome</keyword>
<protein>
    <submittedName>
        <fullName evidence="1">Uncharacterized protein</fullName>
    </submittedName>
</protein>
<comment type="caution">
    <text evidence="1">The sequence shown here is derived from an EMBL/GenBank/DDBJ whole genome shotgun (WGS) entry which is preliminary data.</text>
</comment>
<reference evidence="1" key="1">
    <citation type="submission" date="2022-11" db="EMBL/GenBank/DDBJ databases">
        <authorList>
            <person name="Petersen C."/>
        </authorList>
    </citation>
    <scope>NUCLEOTIDE SEQUENCE</scope>
    <source>
        <strain evidence="1">IBT 30069</strain>
    </source>
</reference>
<accession>A0A9W9EFF9</accession>